<dbReference type="InterPro" id="IPR003439">
    <property type="entry name" value="ABC_transporter-like_ATP-bd"/>
</dbReference>
<dbReference type="GO" id="GO:0005524">
    <property type="term" value="F:ATP binding"/>
    <property type="evidence" value="ECO:0007669"/>
    <property type="project" value="UniProtKB-KW"/>
</dbReference>
<proteinExistence type="predicted"/>
<dbReference type="Gene3D" id="3.40.50.300">
    <property type="entry name" value="P-loop containing nucleotide triphosphate hydrolases"/>
    <property type="match status" value="1"/>
</dbReference>
<dbReference type="InterPro" id="IPR036640">
    <property type="entry name" value="ABC1_TM_sf"/>
</dbReference>
<evidence type="ECO:0000256" key="5">
    <source>
        <dbReference type="ARBA" id="ARBA00022989"/>
    </source>
</evidence>
<evidence type="ECO:0000313" key="10">
    <source>
        <dbReference type="EMBL" id="CAA9503711.1"/>
    </source>
</evidence>
<feature type="transmembrane region" description="Helical" evidence="7">
    <location>
        <begin position="265"/>
        <end position="286"/>
    </location>
</feature>
<name>A0A6J4SS00_9SPHN</name>
<keyword evidence="2 7" id="KW-0812">Transmembrane</keyword>
<dbReference type="PROSITE" id="PS50893">
    <property type="entry name" value="ABC_TRANSPORTER_2"/>
    <property type="match status" value="1"/>
</dbReference>
<evidence type="ECO:0000256" key="4">
    <source>
        <dbReference type="ARBA" id="ARBA00022840"/>
    </source>
</evidence>
<protein>
    <submittedName>
        <fullName evidence="10">Lipid A export ATP-binding/permease protein MsbA</fullName>
    </submittedName>
</protein>
<dbReference type="PROSITE" id="PS50929">
    <property type="entry name" value="ABC_TM1F"/>
    <property type="match status" value="1"/>
</dbReference>
<organism evidence="10">
    <name type="scientific">uncultured Sphingomonadaceae bacterium</name>
    <dbReference type="NCBI Taxonomy" id="169976"/>
    <lineage>
        <taxon>Bacteria</taxon>
        <taxon>Pseudomonadati</taxon>
        <taxon>Pseudomonadota</taxon>
        <taxon>Alphaproteobacteria</taxon>
        <taxon>Sphingomonadales</taxon>
        <taxon>Sphingomonadaceae</taxon>
        <taxon>environmental samples</taxon>
    </lineage>
</organism>
<evidence type="ECO:0000256" key="2">
    <source>
        <dbReference type="ARBA" id="ARBA00022692"/>
    </source>
</evidence>
<dbReference type="Gene3D" id="1.20.1560.10">
    <property type="entry name" value="ABC transporter type 1, transmembrane domain"/>
    <property type="match status" value="1"/>
</dbReference>
<dbReference type="Pfam" id="PF00664">
    <property type="entry name" value="ABC_membrane"/>
    <property type="match status" value="1"/>
</dbReference>
<sequence length="587" mass="61968">MRSFSAFAADFARASGRLGPRAALFAGAGALLEGVGLALLLPLVSLVSGSGTGSGFVDRGAARMIAAMPGQTTTTRLLLLLGLFALLMALRAYVLLRRDVLMARLQTGFVQRLRLRVVRALTDADWGALARLRHGRVSHVLSNDIRSCGLAAQLTLQSAVAIVMLSVQMTLALLLSPWVALLVFVLLGGGALALRPALRRSRELGMQLTDASFRLTDDTNQFLSGLKLAFSQNLQDGFVREFGHTLAFGASREVAFARQRALGQIALTSLAAFVAGTALFAGFALFETSAASLFALLVVLARMSGPAAQLQQNLQYIAYSLPAYEKIAALEAELAAFRGRASESGSSGPTPEVAGDLVFSGVSYTHGSRDGSSDVSAGVNDVDLVIEPGTLLGIAGPSGAGKTTLVDLLVGLLPPQVGEITAEGKPLRGAALHAWRERISYVSQDPFLFHDSIAGNLLWARPEAEDADLWRALRLAGAEGMVRALPEGLDTVVGERGSLLSGGERQRIALARALIREPLLLVLDEATNAIDVDGERAVLERLAGLRPRPTIVIVAHRDQSLALCERVITVDGGRIVADARAKVAVHG</sequence>
<feature type="transmembrane region" description="Helical" evidence="7">
    <location>
        <begin position="77"/>
        <end position="96"/>
    </location>
</feature>
<reference evidence="10" key="1">
    <citation type="submission" date="2020-02" db="EMBL/GenBank/DDBJ databases">
        <authorList>
            <person name="Meier V. D."/>
        </authorList>
    </citation>
    <scope>NUCLEOTIDE SEQUENCE</scope>
    <source>
        <strain evidence="10">AVDCRST_MAG91</strain>
    </source>
</reference>
<dbReference type="GO" id="GO:0034040">
    <property type="term" value="F:ATPase-coupled lipid transmembrane transporter activity"/>
    <property type="evidence" value="ECO:0007669"/>
    <property type="project" value="TreeGrafter"/>
</dbReference>
<dbReference type="GO" id="GO:0005886">
    <property type="term" value="C:plasma membrane"/>
    <property type="evidence" value="ECO:0007669"/>
    <property type="project" value="UniProtKB-SubCell"/>
</dbReference>
<dbReference type="InterPro" id="IPR017871">
    <property type="entry name" value="ABC_transporter-like_CS"/>
</dbReference>
<dbReference type="EMBL" id="CADCVX010000252">
    <property type="protein sequence ID" value="CAA9503711.1"/>
    <property type="molecule type" value="Genomic_DNA"/>
</dbReference>
<accession>A0A6J4SS00</accession>
<dbReference type="GO" id="GO:0016887">
    <property type="term" value="F:ATP hydrolysis activity"/>
    <property type="evidence" value="ECO:0007669"/>
    <property type="project" value="InterPro"/>
</dbReference>
<dbReference type="InterPro" id="IPR039421">
    <property type="entry name" value="Type_1_exporter"/>
</dbReference>
<evidence type="ECO:0000259" key="9">
    <source>
        <dbReference type="PROSITE" id="PS50929"/>
    </source>
</evidence>
<dbReference type="InterPro" id="IPR027417">
    <property type="entry name" value="P-loop_NTPase"/>
</dbReference>
<gene>
    <name evidence="10" type="ORF">AVDCRST_MAG91-1214</name>
</gene>
<dbReference type="AlphaFoldDB" id="A0A6J4SS00"/>
<keyword evidence="4 10" id="KW-0067">ATP-binding</keyword>
<dbReference type="Pfam" id="PF00005">
    <property type="entry name" value="ABC_tran"/>
    <property type="match status" value="1"/>
</dbReference>
<dbReference type="SMART" id="SM00382">
    <property type="entry name" value="AAA"/>
    <property type="match status" value="1"/>
</dbReference>
<evidence type="ECO:0000256" key="7">
    <source>
        <dbReference type="SAM" id="Phobius"/>
    </source>
</evidence>
<dbReference type="GO" id="GO:0140359">
    <property type="term" value="F:ABC-type transporter activity"/>
    <property type="evidence" value="ECO:0007669"/>
    <property type="project" value="InterPro"/>
</dbReference>
<evidence type="ECO:0000259" key="8">
    <source>
        <dbReference type="PROSITE" id="PS50893"/>
    </source>
</evidence>
<dbReference type="InterPro" id="IPR011527">
    <property type="entry name" value="ABC1_TM_dom"/>
</dbReference>
<dbReference type="PANTHER" id="PTHR24221:SF654">
    <property type="entry name" value="ATP-BINDING CASSETTE SUB-FAMILY B MEMBER 6"/>
    <property type="match status" value="1"/>
</dbReference>
<evidence type="ECO:0000256" key="6">
    <source>
        <dbReference type="ARBA" id="ARBA00023136"/>
    </source>
</evidence>
<keyword evidence="3" id="KW-0547">Nucleotide-binding</keyword>
<evidence type="ECO:0000256" key="1">
    <source>
        <dbReference type="ARBA" id="ARBA00004651"/>
    </source>
</evidence>
<keyword evidence="6 7" id="KW-0472">Membrane</keyword>
<comment type="subcellular location">
    <subcellularLocation>
        <location evidence="1">Cell membrane</location>
        <topology evidence="1">Multi-pass membrane protein</topology>
    </subcellularLocation>
</comment>
<feature type="domain" description="ABC transmembrane type-1" evidence="9">
    <location>
        <begin position="22"/>
        <end position="318"/>
    </location>
</feature>
<dbReference type="InterPro" id="IPR003593">
    <property type="entry name" value="AAA+_ATPase"/>
</dbReference>
<dbReference type="SUPFAM" id="SSF90123">
    <property type="entry name" value="ABC transporter transmembrane region"/>
    <property type="match status" value="1"/>
</dbReference>
<evidence type="ECO:0000256" key="3">
    <source>
        <dbReference type="ARBA" id="ARBA00022741"/>
    </source>
</evidence>
<dbReference type="SUPFAM" id="SSF52540">
    <property type="entry name" value="P-loop containing nucleoside triphosphate hydrolases"/>
    <property type="match status" value="1"/>
</dbReference>
<keyword evidence="5 7" id="KW-1133">Transmembrane helix</keyword>
<feature type="transmembrane region" description="Helical" evidence="7">
    <location>
        <begin position="178"/>
        <end position="198"/>
    </location>
</feature>
<feature type="domain" description="ABC transporter" evidence="8">
    <location>
        <begin position="357"/>
        <end position="587"/>
    </location>
</feature>
<dbReference type="PANTHER" id="PTHR24221">
    <property type="entry name" value="ATP-BINDING CASSETTE SUB-FAMILY B"/>
    <property type="match status" value="1"/>
</dbReference>
<dbReference type="PROSITE" id="PS00211">
    <property type="entry name" value="ABC_TRANSPORTER_1"/>
    <property type="match status" value="1"/>
</dbReference>